<evidence type="ECO:0000313" key="7">
    <source>
        <dbReference type="Proteomes" id="UP000307164"/>
    </source>
</evidence>
<dbReference type="Pfam" id="PF16539">
    <property type="entry name" value="FlgT_M"/>
    <property type="match status" value="1"/>
</dbReference>
<dbReference type="EMBL" id="PNBX01000015">
    <property type="protein sequence ID" value="TMO69457.1"/>
    <property type="molecule type" value="Genomic_DNA"/>
</dbReference>
<dbReference type="AlphaFoldDB" id="A0A5S3VC44"/>
<dbReference type="InterPro" id="IPR032386">
    <property type="entry name" value="FlgT_M"/>
</dbReference>
<proteinExistence type="predicted"/>
<dbReference type="Proteomes" id="UP000307164">
    <property type="component" value="Unassembled WGS sequence"/>
</dbReference>
<keyword evidence="5" id="KW-0966">Cell projection</keyword>
<sequence>MKQLLLVLTLFLYSAAVQAEWYEVTGYASILDSNVADARKAAVKDAITQALIFSGATVSSVQTVADGLLSQDQLKIKAHAEIQQATLISEEQSNNDYMVTLHLDIYSTKEQCTQQQFHKQVTVTQSQLIQPHQARLGQIFDIAKASSQRLYNTLSGRATAIKAIPYINSAINVRPFFSQRFNYDPALIETLSNNSNSQYVLFSQITDIAQGKQLNSDYAFWQGDQYLRSFKVDFALYDALTRDQVWQNHYAVQGVWPFEKTTLIDVYSDQFWQSNYGSQIQGVFNKVSQDLNTAVGCMPIKGKVLHIDGDRLAINLGKVHGIKAGQTLAIMQKNNFTTQQGVMLSNHRQTIDQLKVIQVNEQTAITTNLHIRPLSNIQLNDIVQVIIKEDDAFSLN</sequence>
<gene>
    <name evidence="5" type="ORF">CWC19_04615</name>
    <name evidence="6" type="ORF">CWC20_10980</name>
</gene>
<dbReference type="EMBL" id="PNBW01000048">
    <property type="protein sequence ID" value="TMO74447.1"/>
    <property type="molecule type" value="Genomic_DNA"/>
</dbReference>
<dbReference type="RefSeq" id="WP_138590423.1">
    <property type="nucleotide sequence ID" value="NZ_PNBW01000048.1"/>
</dbReference>
<dbReference type="Gene3D" id="3.30.1660.40">
    <property type="entry name" value="FlgT, N-terminal domain"/>
    <property type="match status" value="1"/>
</dbReference>
<dbReference type="InterPro" id="IPR032370">
    <property type="entry name" value="FlgT_N"/>
</dbReference>
<evidence type="ECO:0000256" key="1">
    <source>
        <dbReference type="SAM" id="SignalP"/>
    </source>
</evidence>
<keyword evidence="5" id="KW-0969">Cilium</keyword>
<reference evidence="5" key="3">
    <citation type="submission" date="2019-09" db="EMBL/GenBank/DDBJ databases">
        <title>Co-occurence of chitin degradation, pigmentation and bioactivity in marine Pseudoalteromonas.</title>
        <authorList>
            <person name="Sonnenschein E.C."/>
            <person name="Bech P.K."/>
        </authorList>
    </citation>
    <scope>NUCLEOTIDE SEQUENCE</scope>
    <source>
        <strain evidence="5">S3790</strain>
        <strain evidence="7">S3895</strain>
    </source>
</reference>
<dbReference type="OrthoDB" id="8778507at2"/>
<keyword evidence="5" id="KW-0282">Flagellum</keyword>
<accession>A0A5S3VC44</accession>
<protein>
    <submittedName>
        <fullName evidence="5">Flagellar biosynthesis protein FlgT</fullName>
    </submittedName>
</protein>
<feature type="domain" description="Flagellar assembly protein T middle" evidence="3">
    <location>
        <begin position="110"/>
        <end position="265"/>
    </location>
</feature>
<feature type="domain" description="Flagellar assembly protein T N-terminal" evidence="4">
    <location>
        <begin position="20"/>
        <end position="107"/>
    </location>
</feature>
<dbReference type="InterPro" id="IPR038180">
    <property type="entry name" value="FlgT_N_sf"/>
</dbReference>
<evidence type="ECO:0000259" key="2">
    <source>
        <dbReference type="Pfam" id="PF16538"/>
    </source>
</evidence>
<evidence type="ECO:0000259" key="4">
    <source>
        <dbReference type="Pfam" id="PF16548"/>
    </source>
</evidence>
<dbReference type="InterPro" id="IPR032388">
    <property type="entry name" value="FlgT_C"/>
</dbReference>
<comment type="caution">
    <text evidence="5">The sequence shown here is derived from an EMBL/GenBank/DDBJ whole genome shotgun (WGS) entry which is preliminary data.</text>
</comment>
<evidence type="ECO:0000313" key="8">
    <source>
        <dbReference type="Proteomes" id="UP000307217"/>
    </source>
</evidence>
<dbReference type="Gene3D" id="2.40.10.410">
    <property type="entry name" value="FlgT, C-terminal domain"/>
    <property type="match status" value="1"/>
</dbReference>
<feature type="chain" id="PRO_5024362471" evidence="1">
    <location>
        <begin position="20"/>
        <end position="396"/>
    </location>
</feature>
<evidence type="ECO:0000313" key="5">
    <source>
        <dbReference type="EMBL" id="TMO69457.1"/>
    </source>
</evidence>
<feature type="domain" description="Flagellar assembly protein T C-terminal" evidence="2">
    <location>
        <begin position="309"/>
        <end position="383"/>
    </location>
</feature>
<reference evidence="7 8" key="1">
    <citation type="submission" date="2018-01" db="EMBL/GenBank/DDBJ databases">
        <authorList>
            <person name="Paulsen S."/>
            <person name="Gram L.K."/>
        </authorList>
    </citation>
    <scope>NUCLEOTIDE SEQUENCE [LARGE SCALE GENOMIC DNA]</scope>
    <source>
        <strain evidence="5 8">S3790</strain>
        <strain evidence="6 7">S3895</strain>
    </source>
</reference>
<reference evidence="8" key="2">
    <citation type="submission" date="2019-06" db="EMBL/GenBank/DDBJ databases">
        <title>Co-occurence of chitin degradation, pigmentation and bioactivity in marine Pseudoalteromonas.</title>
        <authorList>
            <person name="Sonnenschein E.C."/>
            <person name="Bech P.K."/>
        </authorList>
    </citation>
    <scope>NUCLEOTIDE SEQUENCE [LARGE SCALE GENOMIC DNA]</scope>
    <source>
        <strain evidence="8">S3790</strain>
        <strain evidence="6">S3895</strain>
    </source>
</reference>
<evidence type="ECO:0000313" key="6">
    <source>
        <dbReference type="EMBL" id="TMO74447.1"/>
    </source>
</evidence>
<name>A0A5S3VC44_9GAMM</name>
<dbReference type="Proteomes" id="UP000307217">
    <property type="component" value="Unassembled WGS sequence"/>
</dbReference>
<dbReference type="Gene3D" id="3.40.50.10610">
    <property type="entry name" value="ABC-type transport auxiliary lipoprotein component"/>
    <property type="match status" value="1"/>
</dbReference>
<evidence type="ECO:0000259" key="3">
    <source>
        <dbReference type="Pfam" id="PF16539"/>
    </source>
</evidence>
<keyword evidence="7" id="KW-1185">Reference proteome</keyword>
<dbReference type="Pfam" id="PF16548">
    <property type="entry name" value="FlgT_N"/>
    <property type="match status" value="1"/>
</dbReference>
<organism evidence="5 8">
    <name type="scientific">Pseudoalteromonas aurantia</name>
    <dbReference type="NCBI Taxonomy" id="43654"/>
    <lineage>
        <taxon>Bacteria</taxon>
        <taxon>Pseudomonadati</taxon>
        <taxon>Pseudomonadota</taxon>
        <taxon>Gammaproteobacteria</taxon>
        <taxon>Alteromonadales</taxon>
        <taxon>Pseudoalteromonadaceae</taxon>
        <taxon>Pseudoalteromonas</taxon>
    </lineage>
</organism>
<feature type="signal peptide" evidence="1">
    <location>
        <begin position="1"/>
        <end position="19"/>
    </location>
</feature>
<dbReference type="Pfam" id="PF16538">
    <property type="entry name" value="FlgT_C"/>
    <property type="match status" value="1"/>
</dbReference>
<dbReference type="InterPro" id="IPR038165">
    <property type="entry name" value="FlgT_C_sf"/>
</dbReference>
<keyword evidence="1" id="KW-0732">Signal</keyword>